<name>A0A822YQK8_NELNU</name>
<evidence type="ECO:0000256" key="1">
    <source>
        <dbReference type="SAM" id="Coils"/>
    </source>
</evidence>
<sequence length="167" mass="19309">MFVYKEHCLLTLIINCNLWGFLNTTFSARSKLRFQVFQLSYSLGQMGETEKNEASSEVEKKEEEKHDKKDEHEDAKENEDKGEEKSKDKKKTKKKDKDNDGEGEEGKENDGKEKKKKNPEDKKDPVKLKLKLEKIEARMQDLAAKREEILELISELEQGNANASTEA</sequence>
<proteinExistence type="predicted"/>
<organism evidence="3 4">
    <name type="scientific">Nelumbo nucifera</name>
    <name type="common">Sacred lotus</name>
    <dbReference type="NCBI Taxonomy" id="4432"/>
    <lineage>
        <taxon>Eukaryota</taxon>
        <taxon>Viridiplantae</taxon>
        <taxon>Streptophyta</taxon>
        <taxon>Embryophyta</taxon>
        <taxon>Tracheophyta</taxon>
        <taxon>Spermatophyta</taxon>
        <taxon>Magnoliopsida</taxon>
        <taxon>Proteales</taxon>
        <taxon>Nelumbonaceae</taxon>
        <taxon>Nelumbo</taxon>
    </lineage>
</organism>
<accession>A0A822YQK8</accession>
<evidence type="ECO:0000256" key="2">
    <source>
        <dbReference type="SAM" id="MobiDB-lite"/>
    </source>
</evidence>
<feature type="compositionally biased region" description="Basic and acidic residues" evidence="2">
    <location>
        <begin position="48"/>
        <end position="87"/>
    </location>
</feature>
<gene>
    <name evidence="3" type="ORF">HUJ06_005437</name>
</gene>
<keyword evidence="1" id="KW-0175">Coiled coil</keyword>
<evidence type="ECO:0000313" key="4">
    <source>
        <dbReference type="Proteomes" id="UP000607653"/>
    </source>
</evidence>
<reference evidence="3 4" key="1">
    <citation type="journal article" date="2020" name="Mol. Biol. Evol.">
        <title>Distinct Expression and Methylation Patterns for Genes with Different Fates following a Single Whole-Genome Duplication in Flowering Plants.</title>
        <authorList>
            <person name="Shi T."/>
            <person name="Rahmani R.S."/>
            <person name="Gugger P.F."/>
            <person name="Wang M."/>
            <person name="Li H."/>
            <person name="Zhang Y."/>
            <person name="Li Z."/>
            <person name="Wang Q."/>
            <person name="Van de Peer Y."/>
            <person name="Marchal K."/>
            <person name="Chen J."/>
        </authorList>
    </citation>
    <scope>NUCLEOTIDE SEQUENCE [LARGE SCALE GENOMIC DNA]</scope>
    <source>
        <tissue evidence="3">Leaf</tissue>
    </source>
</reference>
<evidence type="ECO:0008006" key="5">
    <source>
        <dbReference type="Google" id="ProtNLM"/>
    </source>
</evidence>
<feature type="compositionally biased region" description="Basic and acidic residues" evidence="2">
    <location>
        <begin position="95"/>
        <end position="129"/>
    </location>
</feature>
<comment type="caution">
    <text evidence="3">The sequence shown here is derived from an EMBL/GenBank/DDBJ whole genome shotgun (WGS) entry which is preliminary data.</text>
</comment>
<dbReference type="AlphaFoldDB" id="A0A822YQK8"/>
<dbReference type="EMBL" id="DUZY01000004">
    <property type="protein sequence ID" value="DAD34797.1"/>
    <property type="molecule type" value="Genomic_DNA"/>
</dbReference>
<protein>
    <recommendedName>
        <fullName evidence="5">Protein PXR1-like</fullName>
    </recommendedName>
</protein>
<feature type="coiled-coil region" evidence="1">
    <location>
        <begin position="132"/>
        <end position="166"/>
    </location>
</feature>
<evidence type="ECO:0000313" key="3">
    <source>
        <dbReference type="EMBL" id="DAD34797.1"/>
    </source>
</evidence>
<dbReference type="Proteomes" id="UP000607653">
    <property type="component" value="Unassembled WGS sequence"/>
</dbReference>
<keyword evidence="4" id="KW-1185">Reference proteome</keyword>
<feature type="region of interest" description="Disordered" evidence="2">
    <location>
        <begin position="46"/>
        <end position="129"/>
    </location>
</feature>